<dbReference type="GO" id="GO:0005930">
    <property type="term" value="C:axoneme"/>
    <property type="evidence" value="ECO:0007669"/>
    <property type="project" value="TreeGrafter"/>
</dbReference>
<sequence length="815" mass="94768">MNNLLVSVVQVKNEIRNRIRSSIDNLTYMILINTEGNMVMIDPMSEKYAVDSESFKVALWALRNIQCDLEKLDLMELFIELEPIKSTVTIPLNAAYNNLVMRGLHLNFDHRSQYSGSYKLRHASSEVQDLKKVLAQEWSIRKELEQEKLDQMKREREQYEEDLRTLEEDAKQQESNKKDATKKGKMSQKTKPAAGKKKTKTLIEPPIVTDQTCLDMESEFNEREDREYRQEINMLRPETLGLADDEINLREYIILGGVYEYNFLYKPEQLQIPNGYFNSKEVPEKLKYRDFICQVEYEPKRRRTKSFIFRESRVLTASELFHSSTRGLEPANLDSKNQVAVESLIKITIKLPPSLCCWCHPKVCRWNTKPDMLDDKSDEDKMSLFSTVADTSTREPYETEDIDLGTMDGRKNLHYIIMNQILPRMDSLYKFPDEIEEERERLAGLAHEAERIRKEAALDSAEDEVYTGSEAESISGITPQSHVTQIKVAAESTPPANLFPCSNKVRALKINSAEFLAEEFPDEIRSLNSSEKKLLSQYLKEIDEQTETRRPIFVTWWQVMRLLSKDKSKMDSRGEASDTENTARSRIEIDRHARKSMKKSRARLKAAGRRSVPKVSLASISSSDSLRRIRRGPASPTSLRPKNLTDEEEVFSVVQGLWSSQYIFKQEFDEENSEMIFWTDRLDIVDKHISLEFHVYQTLSQFCLHYKFARSKWNWLAQRRVITLKCGKSTQHSYEMDTIQITPEQVQFCEVKEECTPLEQIKLLHIPTAKNKKFEVNLYGFLTSHAFGPLPEHQPKVQYSLFELLKAVRPLSFSK</sequence>
<dbReference type="EMBL" id="LR899012">
    <property type="protein sequence ID" value="CAD7088346.1"/>
    <property type="molecule type" value="Genomic_DNA"/>
</dbReference>
<proteinExistence type="predicted"/>
<feature type="domain" description="CASC1 C-terminal" evidence="2">
    <location>
        <begin position="687"/>
        <end position="763"/>
    </location>
</feature>
<accession>A0A7R8UXI8</accession>
<dbReference type="PANTHER" id="PTHR20929">
    <property type="entry name" value="LUNG ADENOMA SUSCEPTIBILITY 1-RELATED"/>
    <property type="match status" value="1"/>
</dbReference>
<dbReference type="GO" id="GO:0048487">
    <property type="term" value="F:beta-tubulin binding"/>
    <property type="evidence" value="ECO:0007669"/>
    <property type="project" value="TreeGrafter"/>
</dbReference>
<dbReference type="InterPro" id="IPR022110">
    <property type="entry name" value="CASC1_C"/>
</dbReference>
<protein>
    <recommendedName>
        <fullName evidence="2">CASC1 C-terminal domain-containing protein</fullName>
    </recommendedName>
</protein>
<evidence type="ECO:0000313" key="3">
    <source>
        <dbReference type="EMBL" id="CAD7088346.1"/>
    </source>
</evidence>
<feature type="compositionally biased region" description="Basic residues" evidence="1">
    <location>
        <begin position="592"/>
        <end position="610"/>
    </location>
</feature>
<dbReference type="FunCoup" id="A0A7R8UXI8">
    <property type="interactions" value="2"/>
</dbReference>
<keyword evidence="4" id="KW-1185">Reference proteome</keyword>
<dbReference type="InterPro" id="IPR023247">
    <property type="entry name" value="IC97/Dnai7-like"/>
</dbReference>
<feature type="region of interest" description="Disordered" evidence="1">
    <location>
        <begin position="568"/>
        <end position="610"/>
    </location>
</feature>
<dbReference type="GO" id="GO:0008017">
    <property type="term" value="F:microtubule binding"/>
    <property type="evidence" value="ECO:0007669"/>
    <property type="project" value="TreeGrafter"/>
</dbReference>
<evidence type="ECO:0000256" key="1">
    <source>
        <dbReference type="SAM" id="MobiDB-lite"/>
    </source>
</evidence>
<dbReference type="AlphaFoldDB" id="A0A7R8UXI8"/>
<dbReference type="PANTHER" id="PTHR20929:SF11">
    <property type="entry name" value="DYNEIN AXONEMAL INTERMEDIATE CHAIN 7"/>
    <property type="match status" value="1"/>
</dbReference>
<evidence type="ECO:0000259" key="2">
    <source>
        <dbReference type="Pfam" id="PF12366"/>
    </source>
</evidence>
<gene>
    <name evidence="3" type="ORF">HERILL_LOCUS10980</name>
</gene>
<dbReference type="Pfam" id="PF12366">
    <property type="entry name" value="Casc1_C"/>
    <property type="match status" value="1"/>
</dbReference>
<reference evidence="3 4" key="1">
    <citation type="submission" date="2020-11" db="EMBL/GenBank/DDBJ databases">
        <authorList>
            <person name="Wallbank WR R."/>
            <person name="Pardo Diaz C."/>
            <person name="Kozak K."/>
            <person name="Martin S."/>
            <person name="Jiggins C."/>
            <person name="Moest M."/>
            <person name="Warren A I."/>
            <person name="Generalovic N T."/>
            <person name="Byers J.R.P. K."/>
            <person name="Montejo-Kovacevich G."/>
            <person name="Yen C E."/>
        </authorList>
    </citation>
    <scope>NUCLEOTIDE SEQUENCE [LARGE SCALE GENOMIC DNA]</scope>
</reference>
<feature type="region of interest" description="Disordered" evidence="1">
    <location>
        <begin position="166"/>
        <end position="198"/>
    </location>
</feature>
<dbReference type="InParanoid" id="A0A7R8UXI8"/>
<dbReference type="Proteomes" id="UP000594454">
    <property type="component" value="Chromosome 4"/>
</dbReference>
<feature type="compositionally biased region" description="Basic and acidic residues" evidence="1">
    <location>
        <begin position="568"/>
        <end position="591"/>
    </location>
</feature>
<evidence type="ECO:0000313" key="4">
    <source>
        <dbReference type="Proteomes" id="UP000594454"/>
    </source>
</evidence>
<organism evidence="3 4">
    <name type="scientific">Hermetia illucens</name>
    <name type="common">Black soldier fly</name>
    <dbReference type="NCBI Taxonomy" id="343691"/>
    <lineage>
        <taxon>Eukaryota</taxon>
        <taxon>Metazoa</taxon>
        <taxon>Ecdysozoa</taxon>
        <taxon>Arthropoda</taxon>
        <taxon>Hexapoda</taxon>
        <taxon>Insecta</taxon>
        <taxon>Pterygota</taxon>
        <taxon>Neoptera</taxon>
        <taxon>Endopterygota</taxon>
        <taxon>Diptera</taxon>
        <taxon>Brachycera</taxon>
        <taxon>Stratiomyomorpha</taxon>
        <taxon>Stratiomyidae</taxon>
        <taxon>Hermetiinae</taxon>
        <taxon>Hermetia</taxon>
    </lineage>
</organism>
<feature type="compositionally biased region" description="Basic residues" evidence="1">
    <location>
        <begin position="183"/>
        <end position="198"/>
    </location>
</feature>
<name>A0A7R8UXI8_HERIL</name>
<dbReference type="OrthoDB" id="7737418at2759"/>
<feature type="compositionally biased region" description="Basic and acidic residues" evidence="1">
    <location>
        <begin position="166"/>
        <end position="182"/>
    </location>
</feature>